<proteinExistence type="predicted"/>
<keyword evidence="1" id="KW-0812">Transmembrane</keyword>
<dbReference type="Pfam" id="PF19700">
    <property type="entry name" value="DUF6198"/>
    <property type="match status" value="1"/>
</dbReference>
<organism evidence="2 4">
    <name type="scientific">Exiguobacterium indicum</name>
    <dbReference type="NCBI Taxonomy" id="296995"/>
    <lineage>
        <taxon>Bacteria</taxon>
        <taxon>Bacillati</taxon>
        <taxon>Bacillota</taxon>
        <taxon>Bacilli</taxon>
        <taxon>Bacillales</taxon>
        <taxon>Bacillales Family XII. Incertae Sedis</taxon>
        <taxon>Exiguobacterium</taxon>
    </lineage>
</organism>
<feature type="transmembrane region" description="Helical" evidence="1">
    <location>
        <begin position="151"/>
        <end position="171"/>
    </location>
</feature>
<protein>
    <recommendedName>
        <fullName evidence="6">Permease</fullName>
    </recommendedName>
</protein>
<dbReference type="InterPro" id="IPR038750">
    <property type="entry name" value="YczE/YyaS-like"/>
</dbReference>
<keyword evidence="1" id="KW-1133">Transmembrane helix</keyword>
<evidence type="ECO:0000313" key="5">
    <source>
        <dbReference type="Proteomes" id="UP000072605"/>
    </source>
</evidence>
<comment type="caution">
    <text evidence="2">The sequence shown here is derived from an EMBL/GenBank/DDBJ whole genome shotgun (WGS) entry which is preliminary data.</text>
</comment>
<dbReference type="EMBL" id="LNQL01000002">
    <property type="protein sequence ID" value="KSU49054.1"/>
    <property type="molecule type" value="Genomic_DNA"/>
</dbReference>
<dbReference type="AlphaFoldDB" id="A0A0V8GFJ6"/>
<evidence type="ECO:0000313" key="4">
    <source>
        <dbReference type="Proteomes" id="UP000053797"/>
    </source>
</evidence>
<gene>
    <name evidence="2" type="ORF">AS033_06665</name>
    <name evidence="3" type="ORF">RSA11_01005</name>
</gene>
<dbReference type="PANTHER" id="PTHR40078:SF1">
    <property type="entry name" value="INTEGRAL MEMBRANE PROTEIN"/>
    <property type="match status" value="1"/>
</dbReference>
<evidence type="ECO:0000256" key="1">
    <source>
        <dbReference type="SAM" id="Phobius"/>
    </source>
</evidence>
<sequence>MSQQKRIVIYLFSILINALGNSFMVTASIGSAPWTSASEAVAAISPLTVGLAIIVLHVLALIAALSLGSRFSWWTIVLSFALVVLFGAAIDFFLSIHQLIYTPQGLWMRVVYMLIGMPLISLGLALYLQIGFVLMPPDYLMKSLISRFKSTSLGATISLGIPFLIACLFSLIERELIGIGVGTFIFLLLNGPLIEWFQRLFPITARPPKRTSS</sequence>
<keyword evidence="1" id="KW-0472">Membrane</keyword>
<accession>A0A0V8GFJ6</accession>
<dbReference type="Proteomes" id="UP000053797">
    <property type="component" value="Unassembled WGS sequence"/>
</dbReference>
<dbReference type="EMBL" id="LDQV01000003">
    <property type="protein sequence ID" value="KTR28683.1"/>
    <property type="molecule type" value="Genomic_DNA"/>
</dbReference>
<evidence type="ECO:0000313" key="3">
    <source>
        <dbReference type="EMBL" id="KTR28683.1"/>
    </source>
</evidence>
<dbReference type="RefSeq" id="WP_023467369.1">
    <property type="nucleotide sequence ID" value="NZ_FMYN01000002.1"/>
</dbReference>
<feature type="transmembrane region" description="Helical" evidence="1">
    <location>
        <begin position="7"/>
        <end position="29"/>
    </location>
</feature>
<reference evidence="3 5" key="2">
    <citation type="journal article" date="2016" name="Front. Microbiol.">
        <title>Genomic Resource of Rice Seed Associated Bacteria.</title>
        <authorList>
            <person name="Midha S."/>
            <person name="Bansal K."/>
            <person name="Sharma S."/>
            <person name="Kumar N."/>
            <person name="Patil P.P."/>
            <person name="Chaudhry V."/>
            <person name="Patil P.B."/>
        </authorList>
    </citation>
    <scope>NUCLEOTIDE SEQUENCE [LARGE SCALE GENOMIC DNA]</scope>
    <source>
        <strain evidence="3 5">RSA11</strain>
    </source>
</reference>
<dbReference type="PANTHER" id="PTHR40078">
    <property type="entry name" value="INTEGRAL MEMBRANE PROTEIN-RELATED"/>
    <property type="match status" value="1"/>
</dbReference>
<feature type="transmembrane region" description="Helical" evidence="1">
    <location>
        <begin position="177"/>
        <end position="197"/>
    </location>
</feature>
<feature type="transmembrane region" description="Helical" evidence="1">
    <location>
        <begin position="71"/>
        <end position="94"/>
    </location>
</feature>
<feature type="transmembrane region" description="Helical" evidence="1">
    <location>
        <begin position="41"/>
        <end position="64"/>
    </location>
</feature>
<dbReference type="OrthoDB" id="2964383at2"/>
<dbReference type="Proteomes" id="UP000072605">
    <property type="component" value="Unassembled WGS sequence"/>
</dbReference>
<reference evidence="2 4" key="1">
    <citation type="journal article" date="2015" name="Int. J. Syst. Evol. Microbiol.">
        <title>Exiguobacterium enclense sp. nov., isolated from sediment.</title>
        <authorList>
            <person name="Dastager S.G."/>
            <person name="Mawlankar R."/>
            <person name="Sonalkar V.V."/>
            <person name="Thorat M.N."/>
            <person name="Mual P."/>
            <person name="Verma A."/>
            <person name="Krishnamurthi S."/>
            <person name="Tang S.K."/>
            <person name="Li W.J."/>
        </authorList>
    </citation>
    <scope>NUCLEOTIDE SEQUENCE [LARGE SCALE GENOMIC DNA]</scope>
    <source>
        <strain evidence="2 4">NIO-1109</strain>
    </source>
</reference>
<feature type="transmembrane region" description="Helical" evidence="1">
    <location>
        <begin position="106"/>
        <end position="130"/>
    </location>
</feature>
<evidence type="ECO:0008006" key="6">
    <source>
        <dbReference type="Google" id="ProtNLM"/>
    </source>
</evidence>
<name>A0A0V8GFJ6_9BACL</name>
<evidence type="ECO:0000313" key="2">
    <source>
        <dbReference type="EMBL" id="KSU49054.1"/>
    </source>
</evidence>